<dbReference type="EMBL" id="NOXF01000002">
    <property type="protein sequence ID" value="PEQ25274.1"/>
    <property type="molecule type" value="Genomic_DNA"/>
</dbReference>
<dbReference type="Proteomes" id="UP000003490">
    <property type="component" value="Unassembled WGS sequence"/>
</dbReference>
<dbReference type="eggNOG" id="COG1653">
    <property type="taxonomic scope" value="Bacteria"/>
</dbReference>
<dbReference type="AlphaFoldDB" id="A7VYW5"/>
<dbReference type="Proteomes" id="UP000220611">
    <property type="component" value="Unassembled WGS sequence"/>
</dbReference>
<reference evidence="3 5" key="2">
    <citation type="submission" date="2007-08" db="EMBL/GenBank/DDBJ databases">
        <authorList>
            <person name="Fulton L."/>
            <person name="Clifton S."/>
            <person name="Fulton B."/>
            <person name="Xu J."/>
            <person name="Minx P."/>
            <person name="Pepin K.H."/>
            <person name="Johnson M."/>
            <person name="Thiruvilangam P."/>
            <person name="Bhonagiri V."/>
            <person name="Nash W.E."/>
            <person name="Wang C."/>
            <person name="Mardis E.R."/>
            <person name="Wilson R.K."/>
        </authorList>
    </citation>
    <scope>NUCLEOTIDE SEQUENCE [LARGE SCALE GENOMIC DNA]</scope>
    <source>
        <strain evidence="3 5">DSM 753</strain>
    </source>
</reference>
<dbReference type="PROSITE" id="PS51257">
    <property type="entry name" value="PROKAR_LIPOPROTEIN"/>
    <property type="match status" value="1"/>
</dbReference>
<evidence type="ECO:0000313" key="4">
    <source>
        <dbReference type="EMBL" id="PEQ25274.1"/>
    </source>
</evidence>
<dbReference type="EMBL" id="ABCB02000021">
    <property type="protein sequence ID" value="EDO59743.1"/>
    <property type="molecule type" value="Genomic_DNA"/>
</dbReference>
<dbReference type="CDD" id="cd13585">
    <property type="entry name" value="PBP2_TMBP_like"/>
    <property type="match status" value="1"/>
</dbReference>
<dbReference type="OrthoDB" id="2060074at2"/>
<comment type="caution">
    <text evidence="3">The sequence shown here is derived from an EMBL/GenBank/DDBJ whole genome shotgun (WGS) entry which is preliminary data.</text>
</comment>
<protein>
    <submittedName>
        <fullName evidence="3">ABC transporter, solute-binding protein</fullName>
    </submittedName>
    <submittedName>
        <fullName evidence="4">Sugar ABC transporter substrate-binding protein</fullName>
    </submittedName>
</protein>
<dbReference type="SUPFAM" id="SSF53850">
    <property type="entry name" value="Periplasmic binding protein-like II"/>
    <property type="match status" value="1"/>
</dbReference>
<dbReference type="Pfam" id="PF01547">
    <property type="entry name" value="SBP_bac_1"/>
    <property type="match status" value="1"/>
</dbReference>
<reference evidence="3 5" key="1">
    <citation type="submission" date="2007-08" db="EMBL/GenBank/DDBJ databases">
        <title>Draft genome sequence of Clostridium leptum (DSM 753).</title>
        <authorList>
            <person name="Sudarsanam P."/>
            <person name="Ley R."/>
            <person name="Guruge J."/>
            <person name="Turnbaugh P.J."/>
            <person name="Mahowald M."/>
            <person name="Liep D."/>
            <person name="Gordon J."/>
        </authorList>
    </citation>
    <scope>NUCLEOTIDE SEQUENCE [LARGE SCALE GENOMIC DNA]</scope>
    <source>
        <strain evidence="3 5">DSM 753</strain>
    </source>
</reference>
<evidence type="ECO:0000256" key="2">
    <source>
        <dbReference type="SAM" id="SignalP"/>
    </source>
</evidence>
<evidence type="ECO:0000313" key="5">
    <source>
        <dbReference type="Proteomes" id="UP000003490"/>
    </source>
</evidence>
<sequence>MAKKCIAFLLALAMLLSFAACASGEEEAPQGSGSPGESSEAENNGESKESLSGSVTMWTFLDVNADNGRSKVLKKLIEQFEKENSGAAITVETQEWTTMSAKIIAGHAAGSCPDIFMINMANLGEAIASGCMEPLENLFYDDWTDEQKADIDNELFRAGCDGTYHYEIPLFSGTFGIMYRKDLFEEFGIKAEDIKTWEDLVKAAQTLTYVNDAGLQVWGYGVGYATDVTDPHGVLPTVLFSQEGGIFNEDGTPNDWSGEQGQAGLQFQIDLIDKYKVTPEACVAKTSEEIYNDFEAGQYAMISGGSVRVPTVKGLTAFDPDDVGFMAYPAWNEGEEHSIANAYSWNTAVWSGSQVKETAGAFLEYLVSPEADKLWCTEAQQIPVLNSTLESCAEFIDTPDNEFMITTSDIYANSALVFSGSYPITGFALDLQNAMIYAYSDGYTVPEALEQAAKDFTDRNVSR</sequence>
<reference evidence="4 6" key="3">
    <citation type="submission" date="2017-07" db="EMBL/GenBank/DDBJ databases">
        <title>Prevalence of linear plasmids in Cutibacterium (Propionibacterium) acnes isolates obtained from prostatic tissue.</title>
        <authorList>
            <person name="Davidsson S."/>
            <person name="Carlsson J."/>
            <person name="Molling P."/>
            <person name="Andren O."/>
            <person name="Andersson S.-O."/>
            <person name="Brzuszkiewicz E."/>
            <person name="Poehlein A."/>
            <person name="Al-Zeer M."/>
            <person name="Brinkmann V."/>
            <person name="Scavenius C."/>
            <person name="Nazipi S."/>
            <person name="Soderquist B."/>
            <person name="Bruggemann H."/>
        </authorList>
    </citation>
    <scope>NUCLEOTIDE SEQUENCE [LARGE SCALE GENOMIC DNA]</scope>
    <source>
        <strain evidence="4 6">DSM 753</strain>
    </source>
</reference>
<keyword evidence="6" id="KW-1185">Reference proteome</keyword>
<dbReference type="InterPro" id="IPR050490">
    <property type="entry name" value="Bact_solute-bd_prot1"/>
</dbReference>
<dbReference type="InterPro" id="IPR006059">
    <property type="entry name" value="SBP"/>
</dbReference>
<feature type="compositionally biased region" description="Low complexity" evidence="1">
    <location>
        <begin position="26"/>
        <end position="44"/>
    </location>
</feature>
<feature type="signal peptide" evidence="2">
    <location>
        <begin position="1"/>
        <end position="22"/>
    </location>
</feature>
<dbReference type="HOGENOM" id="CLU_031285_10_1_9"/>
<proteinExistence type="predicted"/>
<feature type="chain" id="PRO_5041856787" evidence="2">
    <location>
        <begin position="23"/>
        <end position="463"/>
    </location>
</feature>
<gene>
    <name evidence="4" type="ORF">CH238_04390</name>
    <name evidence="3" type="ORF">CLOLEP_03793</name>
</gene>
<feature type="region of interest" description="Disordered" evidence="1">
    <location>
        <begin position="26"/>
        <end position="51"/>
    </location>
</feature>
<keyword evidence="2" id="KW-0732">Signal</keyword>
<name>A7VYW5_9FIRM</name>
<evidence type="ECO:0000313" key="3">
    <source>
        <dbReference type="EMBL" id="EDO59743.1"/>
    </source>
</evidence>
<dbReference type="Gene3D" id="3.40.190.10">
    <property type="entry name" value="Periplasmic binding protein-like II"/>
    <property type="match status" value="1"/>
</dbReference>
<evidence type="ECO:0000256" key="1">
    <source>
        <dbReference type="SAM" id="MobiDB-lite"/>
    </source>
</evidence>
<accession>A7VYW5</accession>
<organism evidence="3 5">
    <name type="scientific">[Clostridium] leptum DSM 753</name>
    <dbReference type="NCBI Taxonomy" id="428125"/>
    <lineage>
        <taxon>Bacteria</taxon>
        <taxon>Bacillati</taxon>
        <taxon>Bacillota</taxon>
        <taxon>Clostridia</taxon>
        <taxon>Eubacteriales</taxon>
        <taxon>Oscillospiraceae</taxon>
        <taxon>Oscillospiraceae incertae sedis</taxon>
    </lineage>
</organism>
<evidence type="ECO:0000313" key="6">
    <source>
        <dbReference type="Proteomes" id="UP000220611"/>
    </source>
</evidence>
<dbReference type="PANTHER" id="PTHR43649">
    <property type="entry name" value="ARABINOSE-BINDING PROTEIN-RELATED"/>
    <property type="match status" value="1"/>
</dbReference>
<dbReference type="PANTHER" id="PTHR43649:SF12">
    <property type="entry name" value="DIACETYLCHITOBIOSE BINDING PROTEIN DASA"/>
    <property type="match status" value="1"/>
</dbReference>